<dbReference type="GO" id="GO:0006606">
    <property type="term" value="P:protein import into nucleus"/>
    <property type="evidence" value="ECO:0007669"/>
    <property type="project" value="InterPro"/>
</dbReference>
<evidence type="ECO:0000256" key="9">
    <source>
        <dbReference type="SAM" id="MobiDB-lite"/>
    </source>
</evidence>
<dbReference type="EMBL" id="CAXKWB010002498">
    <property type="protein sequence ID" value="CAL4067066.1"/>
    <property type="molecule type" value="Genomic_DNA"/>
</dbReference>
<dbReference type="AlphaFoldDB" id="A0AAV2PZ70"/>
<evidence type="ECO:0000256" key="3">
    <source>
        <dbReference type="ARBA" id="ARBA00022448"/>
    </source>
</evidence>
<dbReference type="PANTHER" id="PTHR10527">
    <property type="entry name" value="IMPORTIN BETA"/>
    <property type="match status" value="1"/>
</dbReference>
<dbReference type="InterPro" id="IPR000357">
    <property type="entry name" value="HEAT"/>
</dbReference>
<dbReference type="Pfam" id="PF02985">
    <property type="entry name" value="HEAT"/>
    <property type="match status" value="1"/>
</dbReference>
<dbReference type="GO" id="GO:0031267">
    <property type="term" value="F:small GTPase binding"/>
    <property type="evidence" value="ECO:0007669"/>
    <property type="project" value="InterPro"/>
</dbReference>
<keyword evidence="5" id="KW-0677">Repeat</keyword>
<feature type="region of interest" description="Disordered" evidence="9">
    <location>
        <begin position="646"/>
        <end position="669"/>
    </location>
</feature>
<protein>
    <recommendedName>
        <fullName evidence="10">Importin N-terminal domain-containing protein</fullName>
    </recommendedName>
</protein>
<dbReference type="SMART" id="SM00913">
    <property type="entry name" value="IBN_N"/>
    <property type="match status" value="1"/>
</dbReference>
<evidence type="ECO:0000256" key="5">
    <source>
        <dbReference type="ARBA" id="ARBA00022737"/>
    </source>
</evidence>
<dbReference type="GO" id="GO:0005737">
    <property type="term" value="C:cytoplasm"/>
    <property type="evidence" value="ECO:0007669"/>
    <property type="project" value="UniProtKB-SubCell"/>
</dbReference>
<keyword evidence="12" id="KW-1185">Reference proteome</keyword>
<dbReference type="InterPro" id="IPR016024">
    <property type="entry name" value="ARM-type_fold"/>
</dbReference>
<feature type="compositionally biased region" description="Acidic residues" evidence="9">
    <location>
        <begin position="649"/>
        <end position="669"/>
    </location>
</feature>
<sequence>MARSPPLEEILNKLLVADNAVIQEGTRELGEVLKTPGVVGELCRVMGTSTAPQVRQYAAVILRKRLGKGRHWTKLEPEVKNGIKEGVIQALMREPESSVRTAIAQFIGVISRYELPSESWPALLQFIQQMVQSQNPQERQLGVYVTSVVSGVAGDQLMPHLHHLLKLFAITLEDPAQPAAFHTIQALTNFAPLVGQDHMREFQDLLPKVLVVMKHLVANDEEQAAEAMELFDVLAECEVGLLVPHLRAVIQLCLDVSGDNNLGDSVRVKAITFLGYIIRLKKKYIVKNKLVVPVVSVMFGVVCSEGNGEDERMLGFLGGEEGEGGSPVHAAAQTLDACALHLPPEKLLPTLMGHVEPAIKHTNPHMVKGAYLSLAMVAEGCSDTLRLKHLHPLLQCICMGITNENQLIRNSALFALGQFAEHLQPDISKYHAELLPVLFEYLTQTCVVVSSGGSDPPGVDRMFYALEVFCENLEAELLPHLPTLMDRLFAVLAAPTSVHMKELSISAIGATANAAKEHMSPYFQQIVELLKGYLTQDQTEETMSLQVQSLDTLGQLARCMGAENFAQYAQDCVSLGLGLMERKDDPDVRKTCYLLFASLASVMKQDMAQHLPKIMERMILSLRSSDGVVTHFKDDEVGLPTTIEGLSSSEEEDEGEVDLEGGEDNAEDDDVAGYSVENAFLEEKEDTCVALRELSLHCGDMFLPYLDKCVEEVYKMLNYPSEDVRQAAVGAMSQFIISLTKSQQPQAIESFNKWICVFVPKLSELIRTDEERSVVMACLEAYAEVLKEAGPPVLAPPGHLEAILNCVKDVMLKKTMCQDMADEVGSEDEGEAEHDEMLIEYAGEVVPSLGKAMSTQEFAQQFAALLPLFANKTKKSCSVAERSFSLGTLAESVEALGVASGAFVPQLLPLFLSGARDEDDEVRSNCIYGLGVLGQHGAEAILPSYNQILAALSEALSKESFPRALDNICGAVSRLIVANPAIVPMEQVFPVVLARLPLREDFEENSTVFSMFLVLYRVQHPMLAQNLPTILKLAANIYKTKQADDKTNEVIQEIVSSASRDFPDQLNSLAQSLEPEPQGRLQAAVQAGTAAAQQATS</sequence>
<gene>
    <name evidence="11" type="ORF">MNOR_LOCUS6152</name>
</gene>
<dbReference type="PROSITE" id="PS50077">
    <property type="entry name" value="HEAT_REPEAT"/>
    <property type="match status" value="1"/>
</dbReference>
<dbReference type="GO" id="GO:0005634">
    <property type="term" value="C:nucleus"/>
    <property type="evidence" value="ECO:0007669"/>
    <property type="project" value="UniProtKB-SubCell"/>
</dbReference>
<keyword evidence="6" id="KW-0653">Protein transport</keyword>
<evidence type="ECO:0000256" key="4">
    <source>
        <dbReference type="ARBA" id="ARBA00022490"/>
    </source>
</evidence>
<comment type="subcellular location">
    <subcellularLocation>
        <location evidence="2">Cytoplasm</location>
    </subcellularLocation>
    <subcellularLocation>
        <location evidence="1">Nucleus</location>
    </subcellularLocation>
</comment>
<dbReference type="Gene3D" id="1.25.10.10">
    <property type="entry name" value="Leucine-rich Repeat Variant"/>
    <property type="match status" value="1"/>
</dbReference>
<feature type="repeat" description="HEAT" evidence="8">
    <location>
        <begin position="907"/>
        <end position="945"/>
    </location>
</feature>
<dbReference type="InterPro" id="IPR011989">
    <property type="entry name" value="ARM-like"/>
</dbReference>
<evidence type="ECO:0000256" key="8">
    <source>
        <dbReference type="PROSITE-ProRule" id="PRU00103"/>
    </source>
</evidence>
<name>A0AAV2PZ70_MEGNR</name>
<dbReference type="InterPro" id="IPR021133">
    <property type="entry name" value="HEAT_type_2"/>
</dbReference>
<reference evidence="11 12" key="1">
    <citation type="submission" date="2024-05" db="EMBL/GenBank/DDBJ databases">
        <authorList>
            <person name="Wallberg A."/>
        </authorList>
    </citation>
    <scope>NUCLEOTIDE SEQUENCE [LARGE SCALE GENOMIC DNA]</scope>
</reference>
<dbReference type="Pfam" id="PF25780">
    <property type="entry name" value="TPR_IPO5"/>
    <property type="match status" value="1"/>
</dbReference>
<dbReference type="InterPro" id="IPR001494">
    <property type="entry name" value="Importin-beta_N"/>
</dbReference>
<evidence type="ECO:0000256" key="1">
    <source>
        <dbReference type="ARBA" id="ARBA00004123"/>
    </source>
</evidence>
<evidence type="ECO:0000313" key="12">
    <source>
        <dbReference type="Proteomes" id="UP001497623"/>
    </source>
</evidence>
<feature type="region of interest" description="Disordered" evidence="9">
    <location>
        <begin position="1077"/>
        <end position="1097"/>
    </location>
</feature>
<evidence type="ECO:0000313" key="11">
    <source>
        <dbReference type="EMBL" id="CAL4067066.1"/>
    </source>
</evidence>
<evidence type="ECO:0000256" key="2">
    <source>
        <dbReference type="ARBA" id="ARBA00004496"/>
    </source>
</evidence>
<dbReference type="InterPro" id="IPR040122">
    <property type="entry name" value="Importin_beta"/>
</dbReference>
<dbReference type="Proteomes" id="UP001497623">
    <property type="component" value="Unassembled WGS sequence"/>
</dbReference>
<dbReference type="Pfam" id="PF03810">
    <property type="entry name" value="IBN_N"/>
    <property type="match status" value="1"/>
</dbReference>
<dbReference type="PROSITE" id="PS50166">
    <property type="entry name" value="IMPORTIN_B_NT"/>
    <property type="match status" value="1"/>
</dbReference>
<keyword evidence="4" id="KW-0963">Cytoplasm</keyword>
<evidence type="ECO:0000256" key="6">
    <source>
        <dbReference type="ARBA" id="ARBA00022927"/>
    </source>
</evidence>
<feature type="compositionally biased region" description="Low complexity" evidence="9">
    <location>
        <begin position="1082"/>
        <end position="1097"/>
    </location>
</feature>
<dbReference type="SUPFAM" id="SSF48371">
    <property type="entry name" value="ARM repeat"/>
    <property type="match status" value="2"/>
</dbReference>
<evidence type="ECO:0000256" key="7">
    <source>
        <dbReference type="ARBA" id="ARBA00023242"/>
    </source>
</evidence>
<accession>A0AAV2PZ70</accession>
<proteinExistence type="predicted"/>
<feature type="domain" description="Importin N-terminal" evidence="10">
    <location>
        <begin position="25"/>
        <end position="93"/>
    </location>
</feature>
<dbReference type="InterPro" id="IPR057672">
    <property type="entry name" value="TPR_IPO4/5"/>
</dbReference>
<evidence type="ECO:0000259" key="10">
    <source>
        <dbReference type="PROSITE" id="PS50166"/>
    </source>
</evidence>
<keyword evidence="7" id="KW-0539">Nucleus</keyword>
<keyword evidence="3" id="KW-0813">Transport</keyword>
<organism evidence="11 12">
    <name type="scientific">Meganyctiphanes norvegica</name>
    <name type="common">Northern krill</name>
    <name type="synonym">Thysanopoda norvegica</name>
    <dbReference type="NCBI Taxonomy" id="48144"/>
    <lineage>
        <taxon>Eukaryota</taxon>
        <taxon>Metazoa</taxon>
        <taxon>Ecdysozoa</taxon>
        <taxon>Arthropoda</taxon>
        <taxon>Crustacea</taxon>
        <taxon>Multicrustacea</taxon>
        <taxon>Malacostraca</taxon>
        <taxon>Eumalacostraca</taxon>
        <taxon>Eucarida</taxon>
        <taxon>Euphausiacea</taxon>
        <taxon>Euphausiidae</taxon>
        <taxon>Meganyctiphanes</taxon>
    </lineage>
</organism>
<comment type="caution">
    <text evidence="11">The sequence shown here is derived from an EMBL/GenBank/DDBJ whole genome shotgun (WGS) entry which is preliminary data.</text>
</comment>